<dbReference type="InterPro" id="IPR043504">
    <property type="entry name" value="Peptidase_S1_PA_chymotrypsin"/>
</dbReference>
<reference evidence="4 5" key="1">
    <citation type="journal article" date="2015" name="Genome Biol. Evol.">
        <title>The genome of winter moth (Operophtera brumata) provides a genomic perspective on sexual dimorphism and phenology.</title>
        <authorList>
            <person name="Derks M.F."/>
            <person name="Smit S."/>
            <person name="Salis L."/>
            <person name="Schijlen E."/>
            <person name="Bossers A."/>
            <person name="Mateman C."/>
            <person name="Pijl A.S."/>
            <person name="de Ridder D."/>
            <person name="Groenen M.A."/>
            <person name="Visser M.E."/>
            <person name="Megens H.J."/>
        </authorList>
    </citation>
    <scope>NUCLEOTIDE SEQUENCE [LARGE SCALE GENOMIC DNA]</scope>
    <source>
        <strain evidence="4">WM2013NL</strain>
        <tissue evidence="4">Head and thorax</tissue>
    </source>
</reference>
<dbReference type="PANTHER" id="PTHR24252">
    <property type="entry name" value="ACROSIN-RELATED"/>
    <property type="match status" value="1"/>
</dbReference>
<feature type="chain" id="PRO_5005572871" evidence="2">
    <location>
        <begin position="22"/>
        <end position="163"/>
    </location>
</feature>
<name>A0A0L7KXX5_OPEBR</name>
<dbReference type="PROSITE" id="PS00134">
    <property type="entry name" value="TRYPSIN_HIS"/>
    <property type="match status" value="1"/>
</dbReference>
<accession>A0A0L7KXX5</accession>
<comment type="caution">
    <text evidence="4">The sequence shown here is derived from an EMBL/GenBank/DDBJ whole genome shotgun (WGS) entry which is preliminary data.</text>
</comment>
<organism evidence="4 5">
    <name type="scientific">Operophtera brumata</name>
    <name type="common">Winter moth</name>
    <name type="synonym">Phalaena brumata</name>
    <dbReference type="NCBI Taxonomy" id="104452"/>
    <lineage>
        <taxon>Eukaryota</taxon>
        <taxon>Metazoa</taxon>
        <taxon>Ecdysozoa</taxon>
        <taxon>Arthropoda</taxon>
        <taxon>Hexapoda</taxon>
        <taxon>Insecta</taxon>
        <taxon>Pterygota</taxon>
        <taxon>Neoptera</taxon>
        <taxon>Endopterygota</taxon>
        <taxon>Lepidoptera</taxon>
        <taxon>Glossata</taxon>
        <taxon>Ditrysia</taxon>
        <taxon>Geometroidea</taxon>
        <taxon>Geometridae</taxon>
        <taxon>Larentiinae</taxon>
        <taxon>Operophtera</taxon>
    </lineage>
</organism>
<dbReference type="SUPFAM" id="SSF50494">
    <property type="entry name" value="Trypsin-like serine proteases"/>
    <property type="match status" value="1"/>
</dbReference>
<dbReference type="InterPro" id="IPR001254">
    <property type="entry name" value="Trypsin_dom"/>
</dbReference>
<sequence length="163" mass="17369">MCVSQAGLLIDLTVGATSVCGATLLSNTKLVTAAHCWFDGRYQGERVTAVLGSTTLFSGGVRVQSSQIEMHQNYNPNNLNNDIAIVTIPFVAYSNTINHVTLPSSFLLWMTFEGNWAQLAGFGVTHDGTVGVTSFHAGGGCTIGFPGGYARVTSFMSWIEARV</sequence>
<dbReference type="InterPro" id="IPR018114">
    <property type="entry name" value="TRYPSIN_HIS"/>
</dbReference>
<evidence type="ECO:0000256" key="2">
    <source>
        <dbReference type="SAM" id="SignalP"/>
    </source>
</evidence>
<gene>
    <name evidence="4" type="ORF">OBRU01_15346</name>
</gene>
<evidence type="ECO:0000259" key="3">
    <source>
        <dbReference type="SMART" id="SM00020"/>
    </source>
</evidence>
<evidence type="ECO:0000313" key="4">
    <source>
        <dbReference type="EMBL" id="KOB68005.1"/>
    </source>
</evidence>
<dbReference type="InterPro" id="IPR009003">
    <property type="entry name" value="Peptidase_S1_PA"/>
</dbReference>
<proteinExistence type="predicted"/>
<dbReference type="GO" id="GO:0006508">
    <property type="term" value="P:proteolysis"/>
    <property type="evidence" value="ECO:0007669"/>
    <property type="project" value="UniProtKB-KW"/>
</dbReference>
<keyword evidence="1" id="KW-1015">Disulfide bond</keyword>
<dbReference type="Gene3D" id="2.40.10.10">
    <property type="entry name" value="Trypsin-like serine proteases"/>
    <property type="match status" value="3"/>
</dbReference>
<keyword evidence="2" id="KW-0732">Signal</keyword>
<dbReference type="SMART" id="SM00020">
    <property type="entry name" value="Tryp_SPc"/>
    <property type="match status" value="1"/>
</dbReference>
<evidence type="ECO:0000256" key="1">
    <source>
        <dbReference type="ARBA" id="ARBA00023157"/>
    </source>
</evidence>
<keyword evidence="4" id="KW-0378">Hydrolase</keyword>
<dbReference type="AlphaFoldDB" id="A0A0L7KXX5"/>
<protein>
    <submittedName>
        <fullName evidence="4">Serine protease</fullName>
    </submittedName>
</protein>
<keyword evidence="5" id="KW-1185">Reference proteome</keyword>
<dbReference type="Proteomes" id="UP000037510">
    <property type="component" value="Unassembled WGS sequence"/>
</dbReference>
<feature type="domain" description="Peptidase S1" evidence="3">
    <location>
        <begin position="1"/>
        <end position="159"/>
    </location>
</feature>
<evidence type="ECO:0000313" key="5">
    <source>
        <dbReference type="Proteomes" id="UP000037510"/>
    </source>
</evidence>
<feature type="signal peptide" evidence="2">
    <location>
        <begin position="1"/>
        <end position="21"/>
    </location>
</feature>
<dbReference type="GO" id="GO:0004252">
    <property type="term" value="F:serine-type endopeptidase activity"/>
    <property type="evidence" value="ECO:0007669"/>
    <property type="project" value="InterPro"/>
</dbReference>
<keyword evidence="4" id="KW-0645">Protease</keyword>
<dbReference type="STRING" id="104452.A0A0L7KXX5"/>
<dbReference type="EMBL" id="JTDY01004564">
    <property type="protein sequence ID" value="KOB68005.1"/>
    <property type="molecule type" value="Genomic_DNA"/>
</dbReference>
<dbReference type="PANTHER" id="PTHR24252:SF7">
    <property type="entry name" value="HYALIN"/>
    <property type="match status" value="1"/>
</dbReference>
<dbReference type="Pfam" id="PF00089">
    <property type="entry name" value="Trypsin"/>
    <property type="match status" value="1"/>
</dbReference>